<accession>A0AAD2PXJ8</accession>
<evidence type="ECO:0000313" key="2">
    <source>
        <dbReference type="EMBL" id="CAJ1966612.1"/>
    </source>
</evidence>
<comment type="caution">
    <text evidence="2">The sequence shown here is derived from an EMBL/GenBank/DDBJ whole genome shotgun (WGS) entry which is preliminary data.</text>
</comment>
<organism evidence="2 3">
    <name type="scientific">Cylindrotheca closterium</name>
    <dbReference type="NCBI Taxonomy" id="2856"/>
    <lineage>
        <taxon>Eukaryota</taxon>
        <taxon>Sar</taxon>
        <taxon>Stramenopiles</taxon>
        <taxon>Ochrophyta</taxon>
        <taxon>Bacillariophyta</taxon>
        <taxon>Bacillariophyceae</taxon>
        <taxon>Bacillariophycidae</taxon>
        <taxon>Bacillariales</taxon>
        <taxon>Bacillariaceae</taxon>
        <taxon>Cylindrotheca</taxon>
    </lineage>
</organism>
<reference evidence="2" key="1">
    <citation type="submission" date="2023-08" db="EMBL/GenBank/DDBJ databases">
        <authorList>
            <person name="Audoor S."/>
            <person name="Bilcke G."/>
        </authorList>
    </citation>
    <scope>NUCLEOTIDE SEQUENCE</scope>
</reference>
<protein>
    <submittedName>
        <fullName evidence="2">Uncharacterized protein</fullName>
    </submittedName>
</protein>
<feature type="compositionally biased region" description="Polar residues" evidence="1">
    <location>
        <begin position="223"/>
        <end position="238"/>
    </location>
</feature>
<dbReference type="AlphaFoldDB" id="A0AAD2PXJ8"/>
<sequence>MNPEVFNDEDEAAACEDVRRMAEALSPQMSALEDILKDYSAESDVDMDHQPQSGFLDDDDSIDGEMERLLTSEQSLRDELQFAEDLNAMMTPSRAEGNGTTNQFSLETLDSVQKRLYEDPPDNEVPSSYTLDDHAGYLKIRTEKVGGWYYCDMTKYLAPAGADDNELVKDYCLPVPFRKLKRLYSGLSYQEVAHSKRSSLSTPAKLLQTPTKVYQAVAGTRTPRASLTPITPSRTRTPGNAPATPSTPMPPPPPPPMPQEEPLPVRTVAIRLRCDVLCGAVMDAVHHAFDVLPEDTTSQIIKRQGGHLRGAVYHASKSLAYVADIQLCTQKSDALERRLIVRYYHVQDDPEAMNELGQALQRKKKIEPEEVTLETIGDGGAEQDLFGNQHMKQSCSLIQRLMAAQQGGGASKMDQKQQSSWLGLQNFSSYESKSEMQRSIGRHLLSNFKACPSVREENKKANPTIRRLTLPSLSHRDWPLLEISWEFTRIILDELDNRDCTFNTLSTLPFGQFPCLPTLDVHYCSQLRRISREAMITQLLKSAKELEDYAKTAQYNCAVCITLLAPMLDLYGIPPMGLPQVSKPLDHYPLEFTPPQVSCPPWGSLVMEALNKVAARTPTGEITDDEAVKMVYQALVKQDDEEQAARLGRKNAQIMDRLAKLQSHQRLLVTKIRDSHAFSAKAKAEADSYLKRAQAASNEGTQAFPSHLESSVPLLSFRISLGASSSGYCYVTPSQILFTTKSIPIVGGKTTTVFDLEKVDFQVIEGATSTLLNPFPYTMNVVSKRSGQVFYGFRPAVGPVRLQKFLSVIQSFAGEETPDEFSRVVGNVQAVEEDGDINLSEPQSDELSI</sequence>
<evidence type="ECO:0000313" key="3">
    <source>
        <dbReference type="Proteomes" id="UP001295423"/>
    </source>
</evidence>
<dbReference type="Proteomes" id="UP001295423">
    <property type="component" value="Unassembled WGS sequence"/>
</dbReference>
<proteinExistence type="predicted"/>
<keyword evidence="3" id="KW-1185">Reference proteome</keyword>
<dbReference type="EMBL" id="CAKOGP040002302">
    <property type="protein sequence ID" value="CAJ1966612.1"/>
    <property type="molecule type" value="Genomic_DNA"/>
</dbReference>
<name>A0AAD2PXJ8_9STRA</name>
<gene>
    <name evidence="2" type="ORF">CYCCA115_LOCUS22197</name>
</gene>
<feature type="compositionally biased region" description="Pro residues" evidence="1">
    <location>
        <begin position="245"/>
        <end position="261"/>
    </location>
</feature>
<feature type="region of interest" description="Disordered" evidence="1">
    <location>
        <begin position="217"/>
        <end position="262"/>
    </location>
</feature>
<evidence type="ECO:0000256" key="1">
    <source>
        <dbReference type="SAM" id="MobiDB-lite"/>
    </source>
</evidence>